<feature type="region of interest" description="Disordered" evidence="1">
    <location>
        <begin position="1"/>
        <end position="53"/>
    </location>
</feature>
<dbReference type="InterPro" id="IPR014710">
    <property type="entry name" value="RmlC-like_jellyroll"/>
</dbReference>
<keyword evidence="3" id="KW-1185">Reference proteome</keyword>
<dbReference type="KEGG" id="muo:115467854"/>
<feature type="domain" description="Cyclic nucleotide-binding" evidence="2">
    <location>
        <begin position="185"/>
        <end position="275"/>
    </location>
</feature>
<dbReference type="PROSITE" id="PS50042">
    <property type="entry name" value="CNMP_BINDING_3"/>
    <property type="match status" value="1"/>
</dbReference>
<dbReference type="InParanoid" id="A0A6P7XXM1"/>
<name>A0A6P7XXM1_9AMPH</name>
<dbReference type="PANTHER" id="PTHR23011:SF28">
    <property type="entry name" value="CYCLIC NUCLEOTIDE-BINDING DOMAIN CONTAINING PROTEIN"/>
    <property type="match status" value="1"/>
</dbReference>
<dbReference type="OrthoDB" id="166212at2759"/>
<reference evidence="4" key="1">
    <citation type="submission" date="2025-08" db="UniProtKB">
        <authorList>
            <consortium name="RefSeq"/>
        </authorList>
    </citation>
    <scope>IDENTIFICATION</scope>
</reference>
<dbReference type="SUPFAM" id="SSF51206">
    <property type="entry name" value="cAMP-binding domain-like"/>
    <property type="match status" value="1"/>
</dbReference>
<protein>
    <submittedName>
        <fullName evidence="4">Cyclic nucleotide-binding domain-containing protein 2-like</fullName>
    </submittedName>
</protein>
<dbReference type="CDD" id="cd00038">
    <property type="entry name" value="CAP_ED"/>
    <property type="match status" value="1"/>
</dbReference>
<dbReference type="AlphaFoldDB" id="A0A6P7XXM1"/>
<dbReference type="RefSeq" id="XP_030055209.1">
    <property type="nucleotide sequence ID" value="XM_030199349.1"/>
</dbReference>
<proteinExistence type="predicted"/>
<dbReference type="Proteomes" id="UP000515156">
    <property type="component" value="Chromosome 4"/>
</dbReference>
<dbReference type="InterPro" id="IPR000595">
    <property type="entry name" value="cNMP-bd_dom"/>
</dbReference>
<organism evidence="3 4">
    <name type="scientific">Microcaecilia unicolor</name>
    <dbReference type="NCBI Taxonomy" id="1415580"/>
    <lineage>
        <taxon>Eukaryota</taxon>
        <taxon>Metazoa</taxon>
        <taxon>Chordata</taxon>
        <taxon>Craniata</taxon>
        <taxon>Vertebrata</taxon>
        <taxon>Euteleostomi</taxon>
        <taxon>Amphibia</taxon>
        <taxon>Gymnophiona</taxon>
        <taxon>Siphonopidae</taxon>
        <taxon>Microcaecilia</taxon>
    </lineage>
</organism>
<feature type="compositionally biased region" description="Polar residues" evidence="1">
    <location>
        <begin position="1"/>
        <end position="12"/>
    </location>
</feature>
<dbReference type="InterPro" id="IPR018490">
    <property type="entry name" value="cNMP-bd_dom_sf"/>
</dbReference>
<dbReference type="PANTHER" id="PTHR23011">
    <property type="entry name" value="CYCLIC NUCLEOTIDE-BINDING DOMAIN CONTAINING PROTEIN"/>
    <property type="match status" value="1"/>
</dbReference>
<dbReference type="Pfam" id="PF00027">
    <property type="entry name" value="cNMP_binding"/>
    <property type="match status" value="1"/>
</dbReference>
<evidence type="ECO:0000259" key="2">
    <source>
        <dbReference type="PROSITE" id="PS50042"/>
    </source>
</evidence>
<gene>
    <name evidence="4" type="primary">LOC115467854</name>
</gene>
<sequence>MESLLPENSSPINKMEHRDVDKESTDTNKDEAGKLTRKRHSSQSSILYTPGDTGTVLHKDKRNHVAQKHLQKFRIVVRVVQVIQSLLKIYREYAASRAQLMSLFEYVGATREASNLLFDRNYFKAKQERMISSDAQLVLSSPPANRTSEGIKLAMLSLRGIIDSYAQYPVHIQEKLARAGWYECFGPGRVVIRQGHVPQNFFLILSGTAVVTKVSVNKKTGELYSKTVAFLKRGKCFGDVAILTSNRRNATVVCHDTVSVLAVPREDFLEHIYAQ</sequence>
<feature type="compositionally biased region" description="Basic and acidic residues" evidence="1">
    <location>
        <begin position="14"/>
        <end position="34"/>
    </location>
</feature>
<accession>A0A6P7XXM1</accession>
<evidence type="ECO:0000313" key="4">
    <source>
        <dbReference type="RefSeq" id="XP_030055209.1"/>
    </source>
</evidence>
<dbReference type="GeneID" id="115467854"/>
<dbReference type="Gene3D" id="2.60.120.10">
    <property type="entry name" value="Jelly Rolls"/>
    <property type="match status" value="1"/>
</dbReference>
<evidence type="ECO:0000256" key="1">
    <source>
        <dbReference type="SAM" id="MobiDB-lite"/>
    </source>
</evidence>
<evidence type="ECO:0000313" key="3">
    <source>
        <dbReference type="Proteomes" id="UP000515156"/>
    </source>
</evidence>